<feature type="domain" description="Cation efflux protein transmembrane" evidence="10">
    <location>
        <begin position="19"/>
        <end position="206"/>
    </location>
</feature>
<feature type="transmembrane region" description="Helical" evidence="9">
    <location>
        <begin position="120"/>
        <end position="140"/>
    </location>
</feature>
<dbReference type="Pfam" id="PF01545">
    <property type="entry name" value="Cation_efflux"/>
    <property type="match status" value="1"/>
</dbReference>
<keyword evidence="5" id="KW-0864">Zinc transport</keyword>
<dbReference type="PANTHER" id="PTHR11562:SF17">
    <property type="entry name" value="RE54080P-RELATED"/>
    <property type="match status" value="1"/>
</dbReference>
<keyword evidence="4 9" id="KW-0812">Transmembrane</keyword>
<dbReference type="SUPFAM" id="SSF160240">
    <property type="entry name" value="Cation efflux protein cytoplasmic domain-like"/>
    <property type="match status" value="1"/>
</dbReference>
<feature type="transmembrane region" description="Helical" evidence="9">
    <location>
        <begin position="179"/>
        <end position="198"/>
    </location>
</feature>
<feature type="transmembrane region" description="Helical" evidence="9">
    <location>
        <begin position="17"/>
        <end position="42"/>
    </location>
</feature>
<evidence type="ECO:0000259" key="11">
    <source>
        <dbReference type="Pfam" id="PF16916"/>
    </source>
</evidence>
<dbReference type="RefSeq" id="WP_123396480.1">
    <property type="nucleotide sequence ID" value="NZ_CANQMU010000026.1"/>
</dbReference>
<keyword evidence="7" id="KW-0406">Ion transport</keyword>
<keyword evidence="8 9" id="KW-0472">Membrane</keyword>
<evidence type="ECO:0000259" key="10">
    <source>
        <dbReference type="Pfam" id="PF01545"/>
    </source>
</evidence>
<keyword evidence="6 9" id="KW-1133">Transmembrane helix</keyword>
<keyword evidence="3" id="KW-0813">Transport</keyword>
<organism evidence="12 13">
    <name type="scientific">Muribaculum gordoncarteri</name>
    <dbReference type="NCBI Taxonomy" id="2530390"/>
    <lineage>
        <taxon>Bacteria</taxon>
        <taxon>Pseudomonadati</taxon>
        <taxon>Bacteroidota</taxon>
        <taxon>Bacteroidia</taxon>
        <taxon>Bacteroidales</taxon>
        <taxon>Muribaculaceae</taxon>
        <taxon>Muribaculum</taxon>
    </lineage>
</organism>
<gene>
    <name evidence="12" type="ORF">E7746_08405</name>
</gene>
<dbReference type="Proteomes" id="UP000297031">
    <property type="component" value="Chromosome"/>
</dbReference>
<comment type="similarity">
    <text evidence="2">Belongs to the cation diffusion facilitator (CDF) transporter (TC 2.A.4) family. SLC30A subfamily.</text>
</comment>
<dbReference type="InterPro" id="IPR002524">
    <property type="entry name" value="Cation_efflux"/>
</dbReference>
<sequence length="308" mass="33569">MEHHHHHHHEVTSLNRAFIIGIVINALYVVCEAVFGFIYNSLGLLSDAGHNLGDCTSLVLAMLAFKLSTRPATERYTYGYRKSTVLVSLLNALILLVAVGVIIGESVSKILHPVAVDGDAVAWVAGVGVLINGFTAWLFIDVKNRDLNVKGAYLHMAADALVSIGVVISGIVIHFTGFYLIDPIVGLVIAAVIVYSTFDLLRDSLRLALDGVPRDIDMSKIEKAIADTPGVIEFHHLHVWALSTTQNALTVHVRVRDYSDMESVKCEIKHRLDHLGISHATIELETASEPATDSCGCCDTSHNHHDVD</sequence>
<protein>
    <submittedName>
        <fullName evidence="12">Cation transporter</fullName>
    </submittedName>
</protein>
<keyword evidence="13" id="KW-1185">Reference proteome</keyword>
<dbReference type="Pfam" id="PF16916">
    <property type="entry name" value="ZT_dimer"/>
    <property type="match status" value="1"/>
</dbReference>
<dbReference type="InterPro" id="IPR027469">
    <property type="entry name" value="Cation_efflux_TMD_sf"/>
</dbReference>
<dbReference type="PANTHER" id="PTHR11562">
    <property type="entry name" value="CATION EFFLUX PROTEIN/ ZINC TRANSPORTER"/>
    <property type="match status" value="1"/>
</dbReference>
<comment type="subcellular location">
    <subcellularLocation>
        <location evidence="1">Membrane</location>
        <topology evidence="1">Multi-pass membrane protein</topology>
    </subcellularLocation>
</comment>
<dbReference type="Gene3D" id="1.20.1510.10">
    <property type="entry name" value="Cation efflux protein transmembrane domain"/>
    <property type="match status" value="1"/>
</dbReference>
<dbReference type="NCBIfam" id="TIGR01297">
    <property type="entry name" value="CDF"/>
    <property type="match status" value="1"/>
</dbReference>
<evidence type="ECO:0000256" key="7">
    <source>
        <dbReference type="ARBA" id="ARBA00023065"/>
    </source>
</evidence>
<keyword evidence="5" id="KW-0862">Zinc</keyword>
<feature type="transmembrane region" description="Helical" evidence="9">
    <location>
        <begin position="152"/>
        <end position="173"/>
    </location>
</feature>
<proteinExistence type="inferred from homology"/>
<feature type="transmembrane region" description="Helical" evidence="9">
    <location>
        <begin position="85"/>
        <end position="108"/>
    </location>
</feature>
<evidence type="ECO:0000313" key="12">
    <source>
        <dbReference type="EMBL" id="QCD35898.1"/>
    </source>
</evidence>
<evidence type="ECO:0000256" key="8">
    <source>
        <dbReference type="ARBA" id="ARBA00023136"/>
    </source>
</evidence>
<evidence type="ECO:0000256" key="9">
    <source>
        <dbReference type="SAM" id="Phobius"/>
    </source>
</evidence>
<accession>A0A4P7VPP4</accession>
<dbReference type="InterPro" id="IPR050681">
    <property type="entry name" value="CDF/SLC30A"/>
</dbReference>
<dbReference type="InterPro" id="IPR058533">
    <property type="entry name" value="Cation_efflux_TM"/>
</dbReference>
<name>A0A4P7VPP4_9BACT</name>
<evidence type="ECO:0000256" key="1">
    <source>
        <dbReference type="ARBA" id="ARBA00004141"/>
    </source>
</evidence>
<dbReference type="AlphaFoldDB" id="A0A4P7VPP4"/>
<feature type="domain" description="Cation efflux protein cytoplasmic" evidence="11">
    <location>
        <begin position="213"/>
        <end position="285"/>
    </location>
</feature>
<evidence type="ECO:0000256" key="5">
    <source>
        <dbReference type="ARBA" id="ARBA00022906"/>
    </source>
</evidence>
<dbReference type="InterPro" id="IPR027470">
    <property type="entry name" value="Cation_efflux_CTD"/>
</dbReference>
<dbReference type="OrthoDB" id="9809646at2"/>
<dbReference type="SUPFAM" id="SSF161111">
    <property type="entry name" value="Cation efflux protein transmembrane domain-like"/>
    <property type="match status" value="1"/>
</dbReference>
<evidence type="ECO:0000256" key="6">
    <source>
        <dbReference type="ARBA" id="ARBA00022989"/>
    </source>
</evidence>
<dbReference type="EMBL" id="CP039393">
    <property type="protein sequence ID" value="QCD35898.1"/>
    <property type="molecule type" value="Genomic_DNA"/>
</dbReference>
<feature type="transmembrane region" description="Helical" evidence="9">
    <location>
        <begin position="48"/>
        <end position="65"/>
    </location>
</feature>
<evidence type="ECO:0000256" key="4">
    <source>
        <dbReference type="ARBA" id="ARBA00022692"/>
    </source>
</evidence>
<reference evidence="12 13" key="1">
    <citation type="submission" date="2019-02" db="EMBL/GenBank/DDBJ databases">
        <title>Isolation and identification of novel species under the genus Muribaculum.</title>
        <authorList>
            <person name="Miyake S."/>
            <person name="Ding Y."/>
            <person name="Low A."/>
            <person name="Soh M."/>
            <person name="Seedorf H."/>
        </authorList>
    </citation>
    <scope>NUCLEOTIDE SEQUENCE [LARGE SCALE GENOMIC DNA]</scope>
    <source>
        <strain evidence="12 13">TLL-A4</strain>
    </source>
</reference>
<dbReference type="GO" id="GO:0005886">
    <property type="term" value="C:plasma membrane"/>
    <property type="evidence" value="ECO:0007669"/>
    <property type="project" value="TreeGrafter"/>
</dbReference>
<evidence type="ECO:0000256" key="2">
    <source>
        <dbReference type="ARBA" id="ARBA00008873"/>
    </source>
</evidence>
<dbReference type="KEGG" id="mgod:E7746_08405"/>
<dbReference type="GO" id="GO:0005385">
    <property type="term" value="F:zinc ion transmembrane transporter activity"/>
    <property type="evidence" value="ECO:0007669"/>
    <property type="project" value="TreeGrafter"/>
</dbReference>
<evidence type="ECO:0000256" key="3">
    <source>
        <dbReference type="ARBA" id="ARBA00022448"/>
    </source>
</evidence>
<dbReference type="InterPro" id="IPR036837">
    <property type="entry name" value="Cation_efflux_CTD_sf"/>
</dbReference>
<evidence type="ECO:0000313" key="13">
    <source>
        <dbReference type="Proteomes" id="UP000297031"/>
    </source>
</evidence>